<evidence type="ECO:0000256" key="2">
    <source>
        <dbReference type="PIRNR" id="PIRNR037226"/>
    </source>
</evidence>
<proteinExistence type="inferred from homology"/>
<dbReference type="Gene3D" id="3.40.630.10">
    <property type="entry name" value="Zn peptidases"/>
    <property type="match status" value="1"/>
</dbReference>
<organism evidence="4 5">
    <name type="scientific">Purpureocillium lavendulum</name>
    <dbReference type="NCBI Taxonomy" id="1247861"/>
    <lineage>
        <taxon>Eukaryota</taxon>
        <taxon>Fungi</taxon>
        <taxon>Dikarya</taxon>
        <taxon>Ascomycota</taxon>
        <taxon>Pezizomycotina</taxon>
        <taxon>Sordariomycetes</taxon>
        <taxon>Hypocreomycetidae</taxon>
        <taxon>Hypocreales</taxon>
        <taxon>Ophiocordycipitaceae</taxon>
        <taxon>Purpureocillium</taxon>
    </lineage>
</organism>
<reference evidence="4" key="1">
    <citation type="submission" date="2023-01" db="EMBL/GenBank/DDBJ databases">
        <title>The growth and conidiation of Purpureocillium lavendulum are regulated by nitrogen source and histone H3K14 acetylation.</title>
        <authorList>
            <person name="Tang P."/>
            <person name="Han J."/>
            <person name="Zhang C."/>
            <person name="Tang P."/>
            <person name="Qi F."/>
            <person name="Zhang K."/>
            <person name="Liang L."/>
        </authorList>
    </citation>
    <scope>NUCLEOTIDE SEQUENCE</scope>
    <source>
        <strain evidence="4">YMF1.00683</strain>
    </source>
</reference>
<keyword evidence="5" id="KW-1185">Reference proteome</keyword>
<evidence type="ECO:0000256" key="1">
    <source>
        <dbReference type="ARBA" id="ARBA00006247"/>
    </source>
</evidence>
<dbReference type="FunFam" id="3.30.70.360:FF:000004">
    <property type="entry name" value="Peptidase M20 domain-containing protein 2"/>
    <property type="match status" value="1"/>
</dbReference>
<dbReference type="InterPro" id="IPR011650">
    <property type="entry name" value="Peptidase_M20_dimer"/>
</dbReference>
<dbReference type="InterPro" id="IPR017439">
    <property type="entry name" value="Amidohydrolase"/>
</dbReference>
<evidence type="ECO:0000313" key="5">
    <source>
        <dbReference type="Proteomes" id="UP001163105"/>
    </source>
</evidence>
<comment type="similarity">
    <text evidence="1 2">Belongs to the peptidase M20A family.</text>
</comment>
<dbReference type="InterPro" id="IPR052030">
    <property type="entry name" value="Peptidase_M20/M20A_hydrolases"/>
</dbReference>
<evidence type="ECO:0000313" key="4">
    <source>
        <dbReference type="EMBL" id="KAJ6446911.1"/>
    </source>
</evidence>
<dbReference type="InterPro" id="IPR036264">
    <property type="entry name" value="Bact_exopeptidase_dim_dom"/>
</dbReference>
<dbReference type="Pfam" id="PF07687">
    <property type="entry name" value="M20_dimer"/>
    <property type="match status" value="1"/>
</dbReference>
<accession>A0AB34G7K1</accession>
<evidence type="ECO:0000259" key="3">
    <source>
        <dbReference type="Pfam" id="PF07687"/>
    </source>
</evidence>
<dbReference type="Gene3D" id="3.30.70.360">
    <property type="match status" value="1"/>
</dbReference>
<dbReference type="InterPro" id="IPR017144">
    <property type="entry name" value="Xaa-Arg_dipeptidase"/>
</dbReference>
<feature type="domain" description="Peptidase M20 dimerisation" evidence="3">
    <location>
        <begin position="204"/>
        <end position="297"/>
    </location>
</feature>
<comment type="caution">
    <text evidence="4">The sequence shown here is derived from an EMBL/GenBank/DDBJ whole genome shotgun (WGS) entry which is preliminary data.</text>
</comment>
<gene>
    <name evidence="4" type="ORF">O9K51_01684</name>
</gene>
<dbReference type="PANTHER" id="PTHR30575:SF0">
    <property type="entry name" value="XAA-ARG DIPEPTIDASE"/>
    <property type="match status" value="1"/>
</dbReference>
<dbReference type="PIRSF" id="PIRSF037226">
    <property type="entry name" value="Amidohydrolase_ACY1L2_prd"/>
    <property type="match status" value="1"/>
</dbReference>
<dbReference type="Pfam" id="PF01546">
    <property type="entry name" value="Peptidase_M20"/>
    <property type="match status" value="1"/>
</dbReference>
<name>A0AB34G7K1_9HYPO</name>
<dbReference type="AlphaFoldDB" id="A0AB34G7K1"/>
<dbReference type="CDD" id="cd05672">
    <property type="entry name" value="M20_ACY1L2-like"/>
    <property type="match status" value="1"/>
</dbReference>
<dbReference type="Proteomes" id="UP001163105">
    <property type="component" value="Unassembled WGS sequence"/>
</dbReference>
<sequence>MTVSNTNHGHGPSESFPVEMEKARELVNSRIESLSDELREKVNKAIHGSPELCFKEYKAHNALASYLEQAGFDVKRGTYGLETSFEATLGERGRQVVICAEYDALPEIGHGCGHNLIATSSMAAFLGAAHAMRALNIPGRLRILGTPAEEGGGGKAVLIDNGAFDPPEDVAAAIMAHPLSQHSIPGAASGNKGLAGLLLLASFKFEVKFRGQAAHAAGEPWSGRNALDAAVTAYNAIAVLRQQMRPDERVHAIICDGGVATNVIPDYTRMSWGVRAPTMTGAEKLFERVKRCIEAAALATGCSHEIVMTPTYASLRANDSFCREYSDSMAQIGEKVQVHERKPYTASTDMGNVSHLVPSFHGAFGVPAESNVAIHSADFATAAATDEAHAAALSSAKGMAMLALRVLVDGEFTDAARRDFEKPDEPL</sequence>
<protein>
    <recommendedName>
        <fullName evidence="2">Peptidase M20 domain-containing protein 2</fullName>
    </recommendedName>
</protein>
<dbReference type="PANTHER" id="PTHR30575">
    <property type="entry name" value="PEPTIDASE M20"/>
    <property type="match status" value="1"/>
</dbReference>
<dbReference type="SUPFAM" id="SSF55031">
    <property type="entry name" value="Bacterial exopeptidase dimerisation domain"/>
    <property type="match status" value="1"/>
</dbReference>
<dbReference type="InterPro" id="IPR002933">
    <property type="entry name" value="Peptidase_M20"/>
</dbReference>
<dbReference type="GO" id="GO:0016805">
    <property type="term" value="F:dipeptidase activity"/>
    <property type="evidence" value="ECO:0007669"/>
    <property type="project" value="InterPro"/>
</dbReference>
<dbReference type="SUPFAM" id="SSF53187">
    <property type="entry name" value="Zn-dependent exopeptidases"/>
    <property type="match status" value="1"/>
</dbReference>
<dbReference type="EMBL" id="JAQHRD010000001">
    <property type="protein sequence ID" value="KAJ6446911.1"/>
    <property type="molecule type" value="Genomic_DNA"/>
</dbReference>
<dbReference type="NCBIfam" id="TIGR01891">
    <property type="entry name" value="amidohydrolases"/>
    <property type="match status" value="1"/>
</dbReference>